<proteinExistence type="predicted"/>
<organism evidence="1 2">
    <name type="scientific">Xylanibacter ruminicola</name>
    <name type="common">Prevotella ruminicola</name>
    <dbReference type="NCBI Taxonomy" id="839"/>
    <lineage>
        <taxon>Bacteria</taxon>
        <taxon>Pseudomonadati</taxon>
        <taxon>Bacteroidota</taxon>
        <taxon>Bacteroidia</taxon>
        <taxon>Bacteroidales</taxon>
        <taxon>Prevotellaceae</taxon>
        <taxon>Xylanibacter</taxon>
    </lineage>
</organism>
<gene>
    <name evidence="1" type="ORF">SAMN04488494_0611</name>
</gene>
<protein>
    <submittedName>
        <fullName evidence="1">Uncharacterized protein</fullName>
    </submittedName>
</protein>
<evidence type="ECO:0000313" key="2">
    <source>
        <dbReference type="Proteomes" id="UP000184280"/>
    </source>
</evidence>
<accession>A0A1M7D2T8</accession>
<dbReference type="EMBL" id="FRCJ01000001">
    <property type="protein sequence ID" value="SHL73852.1"/>
    <property type="molecule type" value="Genomic_DNA"/>
</dbReference>
<dbReference type="Proteomes" id="UP000184280">
    <property type="component" value="Unassembled WGS sequence"/>
</dbReference>
<dbReference type="AlphaFoldDB" id="A0A1M7D2T8"/>
<reference evidence="1 2" key="1">
    <citation type="submission" date="2016-11" db="EMBL/GenBank/DDBJ databases">
        <authorList>
            <person name="Jaros S."/>
            <person name="Januszkiewicz K."/>
            <person name="Wedrychowicz H."/>
        </authorList>
    </citation>
    <scope>NUCLEOTIDE SEQUENCE [LARGE SCALE GENOMIC DNA]</scope>
    <source>
        <strain evidence="1 2">BPI-34</strain>
    </source>
</reference>
<evidence type="ECO:0000313" key="1">
    <source>
        <dbReference type="EMBL" id="SHL73852.1"/>
    </source>
</evidence>
<sequence>MMKTKAQLKDVFNGPSTLLYQGAVLSGNKLNLVPEYDVPVKVDSIEFEQGAPSLEHYKVIGIAGDWITGTEAGDITVKWRVPTKHTDILKLAFGEDAVKNMTVTYDGSTYVGNGVVLKNHKITGTWAVLNESGDQLLILNNTVLYASMVLDGDTKGVVAVDFSGTIQSDGNNPDVLFLTKQAASSGSNAGA</sequence>
<name>A0A1M7D2T8_XYLRU</name>
<dbReference type="OrthoDB" id="1071700at2"/>